<dbReference type="InterPro" id="IPR024425">
    <property type="entry name" value="LiaF-like_C"/>
</dbReference>
<feature type="transmembrane region" description="Helical" evidence="1">
    <location>
        <begin position="71"/>
        <end position="98"/>
    </location>
</feature>
<evidence type="ECO:0000313" key="5">
    <source>
        <dbReference type="Proteomes" id="UP000254924"/>
    </source>
</evidence>
<dbReference type="PIRSF" id="PIRSF031509">
    <property type="entry name" value="Cell_wall_LiaF/YvqF"/>
    <property type="match status" value="1"/>
</dbReference>
<name>A0A380K5Y9_9STRE</name>
<dbReference type="InterPro" id="IPR056066">
    <property type="entry name" value="DUF7649"/>
</dbReference>
<keyword evidence="1" id="KW-0812">Transmembrane</keyword>
<dbReference type="InterPro" id="IPR047793">
    <property type="entry name" value="LiaF_C"/>
</dbReference>
<evidence type="ECO:0000313" key="4">
    <source>
        <dbReference type="EMBL" id="SUN60318.1"/>
    </source>
</evidence>
<dbReference type="Pfam" id="PF24661">
    <property type="entry name" value="DUF7649"/>
    <property type="match status" value="1"/>
</dbReference>
<accession>A0A380K5Y9</accession>
<keyword evidence="1" id="KW-1133">Transmembrane helix</keyword>
<dbReference type="Proteomes" id="UP000254924">
    <property type="component" value="Unassembled WGS sequence"/>
</dbReference>
<feature type="transmembrane region" description="Helical" evidence="1">
    <location>
        <begin position="43"/>
        <end position="59"/>
    </location>
</feature>
<gene>
    <name evidence="4" type="ORF">NCTC12224_00812</name>
</gene>
<feature type="domain" description="Cell wall-active antibiotics response LiaF-like C-terminal" evidence="2">
    <location>
        <begin position="129"/>
        <end position="242"/>
    </location>
</feature>
<dbReference type="EMBL" id="UHFN01000007">
    <property type="protein sequence ID" value="SUN60318.1"/>
    <property type="molecule type" value="Genomic_DNA"/>
</dbReference>
<dbReference type="InterPro" id="IPR016975">
    <property type="entry name" value="Cell_wall_LiaF"/>
</dbReference>
<dbReference type="NCBIfam" id="NF040535">
    <property type="entry name" value="LiaF_C_term"/>
    <property type="match status" value="1"/>
</dbReference>
<feature type="transmembrane region" description="Helical" evidence="1">
    <location>
        <begin position="20"/>
        <end position="37"/>
    </location>
</feature>
<evidence type="ECO:0000256" key="1">
    <source>
        <dbReference type="SAM" id="Phobius"/>
    </source>
</evidence>
<feature type="domain" description="DUF7649" evidence="3">
    <location>
        <begin position="15"/>
        <end position="99"/>
    </location>
</feature>
<keyword evidence="5" id="KW-1185">Reference proteome</keyword>
<protein>
    <submittedName>
        <fullName evidence="4">Membrane protein</fullName>
    </submittedName>
</protein>
<evidence type="ECO:0000259" key="3">
    <source>
        <dbReference type="Pfam" id="PF24661"/>
    </source>
</evidence>
<dbReference type="Pfam" id="PF09922">
    <property type="entry name" value="LiaF-like_C"/>
    <property type="match status" value="1"/>
</dbReference>
<evidence type="ECO:0000259" key="2">
    <source>
        <dbReference type="Pfam" id="PF09922"/>
    </source>
</evidence>
<keyword evidence="1" id="KW-0472">Membrane</keyword>
<proteinExistence type="predicted"/>
<reference evidence="4 5" key="1">
    <citation type="submission" date="2018-06" db="EMBL/GenBank/DDBJ databases">
        <authorList>
            <consortium name="Pathogen Informatics"/>
            <person name="Doyle S."/>
        </authorList>
    </citation>
    <scope>NUCLEOTIDE SEQUENCE [LARGE SCALE GENOMIC DNA]</scope>
    <source>
        <strain evidence="4 5">NCTC12224</strain>
    </source>
</reference>
<dbReference type="GO" id="GO:0016020">
    <property type="term" value="C:membrane"/>
    <property type="evidence" value="ECO:0007669"/>
    <property type="project" value="InterPro"/>
</dbReference>
<organism evidence="4 5">
    <name type="scientific">Streptococcus hyointestinalis</name>
    <dbReference type="NCBI Taxonomy" id="1337"/>
    <lineage>
        <taxon>Bacteria</taxon>
        <taxon>Bacillati</taxon>
        <taxon>Bacillota</taxon>
        <taxon>Bacilli</taxon>
        <taxon>Lactobacillales</taxon>
        <taxon>Streptococcaceae</taxon>
        <taxon>Streptococcus</taxon>
    </lineage>
</organism>
<dbReference type="AlphaFoldDB" id="A0A380K5Y9"/>
<sequence>MSHPHFKFRKERQAMRKFQFFVIVEVVLLTLGLLTILQEDLSRFILIVAALLMVVRFYNQDNRGDFLLSASLLLLLFIFMLNPYIVLMVVFAVIYVVINHFSQVKKKNRYALVQFQDAFLTAKHERNQWIGSNVHESDSYAFDDINIIRMVGSDTIDLTQVIVEGRDNVILIRKVFGPTTIIVPIDVAIKAEVSSIYGSIRYLDFDQYDLRNETISLFKDSDSKKVKRVKLVVNTLAGDVEVRRQ</sequence>